<name>A0ABT2RZR9_9FIRM</name>
<sequence>MDRVQLSKHVKKGDTLYTPFTDPGGIGSTLKLSSWSQKSLPEFLWIGLIIFKQGRKRGLENLYKIIDELNNNEMCIPQFSKIHKMEKAKKEKYWSIVLKYVSVEVLAPFTIVVTPDIDDVFYNVFFDSGMEIDKGISEMFSIVKECNKFHDELTTDICFAVDWFYVKRGNVFISNKIDILPKALTDYYKYEHFDEEMRMYRPVIRSTFQALGNRDCSNEFSTVVWERLGEISECNPLMVLWKENDDMIFYEKTTKVMDYIAATNEDKKMDIKYAVVMGITCYIYKIYKEIMERNLQTDISGRILFRTMIESYINLKYIMLQETEVPDVYERFKAYGIGKYKLIMAKMREEKYAVSSEAQIEQKLMELLVNEDMDESFVDMSLGYFDKTQINKKFLKCDEQMLYEMYYEYDTNYTHGFWGAIRESSMLICDNPSHNYHTIPDYYAEQKLKSVYADCEMLMKKVFALISDYIELPSFYLKE</sequence>
<protein>
    <submittedName>
        <fullName evidence="1">DUF5677 domain-containing protein</fullName>
    </submittedName>
</protein>
<gene>
    <name evidence="1" type="ORF">OCV63_13075</name>
</gene>
<accession>A0ABT2RZR9</accession>
<dbReference type="InterPro" id="IPR043733">
    <property type="entry name" value="DUF5677"/>
</dbReference>
<comment type="caution">
    <text evidence="1">The sequence shown here is derived from an EMBL/GenBank/DDBJ whole genome shotgun (WGS) entry which is preliminary data.</text>
</comment>
<evidence type="ECO:0000313" key="1">
    <source>
        <dbReference type="EMBL" id="MCU6697818.1"/>
    </source>
</evidence>
<proteinExistence type="predicted"/>
<keyword evidence="2" id="KW-1185">Reference proteome</keyword>
<dbReference type="Pfam" id="PF18928">
    <property type="entry name" value="DUF5677"/>
    <property type="match status" value="1"/>
</dbReference>
<dbReference type="RefSeq" id="WP_158364548.1">
    <property type="nucleotide sequence ID" value="NZ_JAOQKC010000020.1"/>
</dbReference>
<reference evidence="1 2" key="1">
    <citation type="journal article" date="2021" name="ISME Commun">
        <title>Automated analysis of genomic sequences facilitates high-throughput and comprehensive description of bacteria.</title>
        <authorList>
            <person name="Hitch T.C.A."/>
        </authorList>
    </citation>
    <scope>NUCLEOTIDE SEQUENCE [LARGE SCALE GENOMIC DNA]</scope>
    <source>
        <strain evidence="1 2">Sanger_04</strain>
    </source>
</reference>
<evidence type="ECO:0000313" key="2">
    <source>
        <dbReference type="Proteomes" id="UP001652461"/>
    </source>
</evidence>
<organism evidence="1 2">
    <name type="scientific">Laedolimicola ammoniilytica</name>
    <dbReference type="NCBI Taxonomy" id="2981771"/>
    <lineage>
        <taxon>Bacteria</taxon>
        <taxon>Bacillati</taxon>
        <taxon>Bacillota</taxon>
        <taxon>Clostridia</taxon>
        <taxon>Lachnospirales</taxon>
        <taxon>Lachnospiraceae</taxon>
        <taxon>Laedolimicola</taxon>
    </lineage>
</organism>
<dbReference type="Proteomes" id="UP001652461">
    <property type="component" value="Unassembled WGS sequence"/>
</dbReference>
<dbReference type="EMBL" id="JAOQKC010000020">
    <property type="protein sequence ID" value="MCU6697818.1"/>
    <property type="molecule type" value="Genomic_DNA"/>
</dbReference>